<keyword evidence="3" id="KW-1133">Transmembrane helix</keyword>
<evidence type="ECO:0000256" key="1">
    <source>
        <dbReference type="ARBA" id="ARBA00023157"/>
    </source>
</evidence>
<dbReference type="SUPFAM" id="SSF52833">
    <property type="entry name" value="Thioredoxin-like"/>
    <property type="match status" value="1"/>
</dbReference>
<evidence type="ECO:0000256" key="3">
    <source>
        <dbReference type="SAM" id="Phobius"/>
    </source>
</evidence>
<dbReference type="GO" id="GO:0016491">
    <property type="term" value="F:oxidoreductase activity"/>
    <property type="evidence" value="ECO:0007669"/>
    <property type="project" value="InterPro"/>
</dbReference>
<keyword evidence="6" id="KW-1185">Reference proteome</keyword>
<keyword evidence="1" id="KW-1015">Disulfide bond</keyword>
<reference evidence="5 6" key="1">
    <citation type="submission" date="2016-10" db="EMBL/GenBank/DDBJ databases">
        <authorList>
            <person name="de Groot N.N."/>
        </authorList>
    </citation>
    <scope>NUCLEOTIDE SEQUENCE [LARGE SCALE GENOMIC DNA]</scope>
    <source>
        <strain evidence="6">P4B,CCM 7963,CECT 7998,DSM 25260,IBRC-M 10614,KCTC 13821</strain>
    </source>
</reference>
<gene>
    <name evidence="5" type="ORF">SAMN05216352_12518</name>
</gene>
<dbReference type="InterPro" id="IPR000866">
    <property type="entry name" value="AhpC/TSA"/>
</dbReference>
<feature type="region of interest" description="Disordered" evidence="2">
    <location>
        <begin position="1"/>
        <end position="22"/>
    </location>
</feature>
<dbReference type="STRING" id="930129.SAMN05216352_12518"/>
<organism evidence="5 6">
    <name type="scientific">Alteribacillus bidgolensis</name>
    <dbReference type="NCBI Taxonomy" id="930129"/>
    <lineage>
        <taxon>Bacteria</taxon>
        <taxon>Bacillati</taxon>
        <taxon>Bacillota</taxon>
        <taxon>Bacilli</taxon>
        <taxon>Bacillales</taxon>
        <taxon>Bacillaceae</taxon>
        <taxon>Alteribacillus</taxon>
    </lineage>
</organism>
<proteinExistence type="predicted"/>
<protein>
    <submittedName>
        <fullName evidence="5">AhpC/TSA family protein</fullName>
    </submittedName>
</protein>
<dbReference type="Gene3D" id="3.40.30.10">
    <property type="entry name" value="Glutaredoxin"/>
    <property type="match status" value="1"/>
</dbReference>
<evidence type="ECO:0000259" key="4">
    <source>
        <dbReference type="Pfam" id="PF00578"/>
    </source>
</evidence>
<dbReference type="Proteomes" id="UP000199017">
    <property type="component" value="Unassembled WGS sequence"/>
</dbReference>
<dbReference type="InterPro" id="IPR036249">
    <property type="entry name" value="Thioredoxin-like_sf"/>
</dbReference>
<evidence type="ECO:0000313" key="6">
    <source>
        <dbReference type="Proteomes" id="UP000199017"/>
    </source>
</evidence>
<name>A0A1G8R732_9BACI</name>
<accession>A0A1G8R732</accession>
<dbReference type="GO" id="GO:0016209">
    <property type="term" value="F:antioxidant activity"/>
    <property type="evidence" value="ECO:0007669"/>
    <property type="project" value="InterPro"/>
</dbReference>
<evidence type="ECO:0000256" key="2">
    <source>
        <dbReference type="SAM" id="MobiDB-lite"/>
    </source>
</evidence>
<keyword evidence="3" id="KW-0812">Transmembrane</keyword>
<feature type="domain" description="Alkyl hydroperoxide reductase subunit C/ Thiol specific antioxidant" evidence="4">
    <location>
        <begin position="59"/>
        <end position="91"/>
    </location>
</feature>
<sequence length="93" mass="10433">MKNKKNKNKKATRKNTERKKKPTKTLWFAGSIIVIILAALFVIQMTVEEDKNVAGLPAGTTAPNFTLSSTEGEFSLSDYKDKNVVIYFYEGNT</sequence>
<dbReference type="EMBL" id="FNDU01000025">
    <property type="protein sequence ID" value="SDJ12748.1"/>
    <property type="molecule type" value="Genomic_DNA"/>
</dbReference>
<dbReference type="Pfam" id="PF00578">
    <property type="entry name" value="AhpC-TSA"/>
    <property type="match status" value="1"/>
</dbReference>
<evidence type="ECO:0000313" key="5">
    <source>
        <dbReference type="EMBL" id="SDJ12748.1"/>
    </source>
</evidence>
<keyword evidence="3" id="KW-0472">Membrane</keyword>
<dbReference type="AlphaFoldDB" id="A0A1G8R732"/>
<feature type="transmembrane region" description="Helical" evidence="3">
    <location>
        <begin position="26"/>
        <end position="47"/>
    </location>
</feature>